<evidence type="ECO:0000256" key="4">
    <source>
        <dbReference type="ARBA" id="ARBA00022840"/>
    </source>
</evidence>
<comment type="similarity">
    <text evidence="1">Belongs to the ATP-dependent AMP-binding enzyme family.</text>
</comment>
<dbReference type="EMBL" id="UINC01001730">
    <property type="protein sequence ID" value="SUZ87569.1"/>
    <property type="molecule type" value="Genomic_DNA"/>
</dbReference>
<dbReference type="InterPro" id="IPR020845">
    <property type="entry name" value="AMP-binding_CS"/>
</dbReference>
<evidence type="ECO:0000259" key="6">
    <source>
        <dbReference type="Pfam" id="PF16177"/>
    </source>
</evidence>
<evidence type="ECO:0000259" key="5">
    <source>
        <dbReference type="Pfam" id="PF00501"/>
    </source>
</evidence>
<evidence type="ECO:0000256" key="3">
    <source>
        <dbReference type="ARBA" id="ARBA00022741"/>
    </source>
</evidence>
<keyword evidence="3" id="KW-0547">Nucleotide-binding</keyword>
<evidence type="ECO:0000256" key="1">
    <source>
        <dbReference type="ARBA" id="ARBA00006432"/>
    </source>
</evidence>
<dbReference type="InterPro" id="IPR005914">
    <property type="entry name" value="Acac_CoA_synth"/>
</dbReference>
<dbReference type="Pfam" id="PF00501">
    <property type="entry name" value="AMP-binding"/>
    <property type="match status" value="1"/>
</dbReference>
<dbReference type="NCBIfam" id="NF002937">
    <property type="entry name" value="PRK03584.1"/>
    <property type="match status" value="1"/>
</dbReference>
<dbReference type="PANTHER" id="PTHR42921">
    <property type="entry name" value="ACETOACETYL-COA SYNTHETASE"/>
    <property type="match status" value="1"/>
</dbReference>
<name>A0A381R9Q3_9ZZZZ</name>
<evidence type="ECO:0000313" key="7">
    <source>
        <dbReference type="EMBL" id="SUZ87569.1"/>
    </source>
</evidence>
<dbReference type="InterPro" id="IPR000873">
    <property type="entry name" value="AMP-dep_synth/lig_dom"/>
</dbReference>
<dbReference type="GO" id="GO:0006629">
    <property type="term" value="P:lipid metabolic process"/>
    <property type="evidence" value="ECO:0007669"/>
    <property type="project" value="InterPro"/>
</dbReference>
<dbReference type="InterPro" id="IPR045851">
    <property type="entry name" value="AMP-bd_C_sf"/>
</dbReference>
<sequence length="643" mass="70469">VNPVLWTPSQERQQASLLWRFMQSAPTKLETYTDVHRWSLNAMEDFWAHFWKFSGLRASHDYDRVLVNTEMLDAHWFPGAQLNYAENLLAGDADRLAIIGCGEGRDDERLTRGELQQRVASAQTGLRALGLRHGSRVAAFVPNCVETLVLMLATTASGGVWTSCSPDFGAQGVVDRFGQVRPQLLIVADGYRYNGRCFAMDTKVNGVLEQISGIEHVVRIPFADVPSELAHSSVVEYPDLLQNNTVVPEFTQVNFNHPLYIMYSSGTTGPPKSIVHGTGGTLLQHLKEHQLQCDLQPGHRLFWFTTCGWMMWNWLVSALASRATIVLYDGSPGHPDLGAMWRLAERTGITHFGTSPKFLSACADAGLVPRDEADLQQFRALLSTGAPLVPEQFDWVYQNVHNDLHLASISGGTDIIGCFLGGNPLSPVRRGELQCAQLGMDVQAWSPDGERLTGECGELVCTRPFPSLPTGFWDDPDGAKYRAAYFGDFPKVWTHGDFVEITAAGGATIYGRSDTTLNPGGVRIGTAEIYRAVENLPEIADTIVVGRPVAGDVDIVLCVKMAHGATFSDVLADQICQAIRSATTPRHVPRHVLPVTDIPYTISGKKVEKAVLAAVTGRPVQNRDALANPESLAEYEALDFGDE</sequence>
<dbReference type="Gene3D" id="3.40.50.12780">
    <property type="entry name" value="N-terminal domain of ligase-like"/>
    <property type="match status" value="1"/>
</dbReference>
<dbReference type="InterPro" id="IPR042099">
    <property type="entry name" value="ANL_N_sf"/>
</dbReference>
<dbReference type="InterPro" id="IPR032387">
    <property type="entry name" value="ACAS_N"/>
</dbReference>
<dbReference type="PROSITE" id="PS00455">
    <property type="entry name" value="AMP_BINDING"/>
    <property type="match status" value="1"/>
</dbReference>
<gene>
    <name evidence="7" type="ORF">METZ01_LOCUS40423</name>
</gene>
<reference evidence="7" key="1">
    <citation type="submission" date="2018-05" db="EMBL/GenBank/DDBJ databases">
        <authorList>
            <person name="Lanie J.A."/>
            <person name="Ng W.-L."/>
            <person name="Kazmierczak K.M."/>
            <person name="Andrzejewski T.M."/>
            <person name="Davidsen T.M."/>
            <person name="Wayne K.J."/>
            <person name="Tettelin H."/>
            <person name="Glass J.I."/>
            <person name="Rusch D."/>
            <person name="Podicherti R."/>
            <person name="Tsui H.-C.T."/>
            <person name="Winkler M.E."/>
        </authorList>
    </citation>
    <scope>NUCLEOTIDE SEQUENCE</scope>
</reference>
<feature type="domain" description="AMP-dependent synthetase/ligase" evidence="5">
    <location>
        <begin position="92"/>
        <end position="463"/>
    </location>
</feature>
<dbReference type="AlphaFoldDB" id="A0A381R9Q3"/>
<keyword evidence="2" id="KW-0436">Ligase</keyword>
<dbReference type="Gene3D" id="3.30.300.30">
    <property type="match status" value="1"/>
</dbReference>
<feature type="domain" description="Acetyl-coenzyme A synthetase N-terminal" evidence="6">
    <location>
        <begin position="32"/>
        <end position="87"/>
    </location>
</feature>
<accession>A0A381R9Q3</accession>
<dbReference type="GO" id="GO:0005524">
    <property type="term" value="F:ATP binding"/>
    <property type="evidence" value="ECO:0007669"/>
    <property type="project" value="UniProtKB-KW"/>
</dbReference>
<proteinExistence type="inferred from homology"/>
<dbReference type="SUPFAM" id="SSF56801">
    <property type="entry name" value="Acetyl-CoA synthetase-like"/>
    <property type="match status" value="1"/>
</dbReference>
<organism evidence="7">
    <name type="scientific">marine metagenome</name>
    <dbReference type="NCBI Taxonomy" id="408172"/>
    <lineage>
        <taxon>unclassified sequences</taxon>
        <taxon>metagenomes</taxon>
        <taxon>ecological metagenomes</taxon>
    </lineage>
</organism>
<keyword evidence="4" id="KW-0067">ATP-binding</keyword>
<evidence type="ECO:0000256" key="2">
    <source>
        <dbReference type="ARBA" id="ARBA00022598"/>
    </source>
</evidence>
<dbReference type="Pfam" id="PF16177">
    <property type="entry name" value="ACAS_N"/>
    <property type="match status" value="1"/>
</dbReference>
<protein>
    <recommendedName>
        <fullName evidence="8">AMP-dependent synthetase/ligase domain-containing protein</fullName>
    </recommendedName>
</protein>
<dbReference type="PANTHER" id="PTHR42921:SF1">
    <property type="entry name" value="ACETOACETYL-COA SYNTHETASE"/>
    <property type="match status" value="1"/>
</dbReference>
<dbReference type="NCBIfam" id="TIGR01217">
    <property type="entry name" value="ac_ac_CoA_syn"/>
    <property type="match status" value="1"/>
</dbReference>
<evidence type="ECO:0008006" key="8">
    <source>
        <dbReference type="Google" id="ProtNLM"/>
    </source>
</evidence>
<feature type="non-terminal residue" evidence="7">
    <location>
        <position position="1"/>
    </location>
</feature>
<dbReference type="GO" id="GO:0030729">
    <property type="term" value="F:acetoacetate-CoA ligase activity"/>
    <property type="evidence" value="ECO:0007669"/>
    <property type="project" value="InterPro"/>
</dbReference>